<keyword evidence="2" id="KW-1185">Reference proteome</keyword>
<sequence>MTPTLSASAQTSTTTVLKNALTHYDAELRQALTALEHDRSDGPDGAPMFSPAFRLPDPGPALERFFAVSDIGVTDLPAYRGHRLRLLDLMRNPATRTTKTLASLVIVARAVRHITETGERVLIVTPSSANKATALRDAVHRAVDCGLVTADQLHIASVVPAQSTAKLWTSPLSEDPALRVRNPLVVHACEEPAAVKELATAFAVTHADRLWKQYGTRVWYTLGLDNYRAADVLRAFAERDLLPTGDDGSRSRTHVHSVSSAFGLLGHELGHRRVTAGGSSLPQSRYFLVQHLGTPDMVLSLRHGTHDRTNLPAYRFDTAAGLYRQEEDPHFPATTFDPEEQLDPTFYTRRPVTSARMDPLIAAHGGGGVVVSLHECLSRYAEARALLAAAGLALPADPRRLREWSLVMAVTGTLNAADRGLLPDSDDLLIHGSGSYGDQDYRPVPEAHRRTAADATELAGHIEDAVRATAAR</sequence>
<dbReference type="InterPro" id="IPR046044">
    <property type="entry name" value="DUF6002"/>
</dbReference>
<dbReference type="OrthoDB" id="4287124at2"/>
<comment type="caution">
    <text evidence="1">The sequence shown here is derived from an EMBL/GenBank/DDBJ whole genome shotgun (WGS) entry which is preliminary data.</text>
</comment>
<reference evidence="1 2" key="1">
    <citation type="submission" date="2016-07" db="EMBL/GenBank/DDBJ databases">
        <title>Draft genome of Streptomyces diastatochromogenes.</title>
        <authorList>
            <person name="Podduturi R."/>
            <person name="Lukassen M.B."/>
            <person name="Clausen N."/>
            <person name="Nielsen J.L."/>
            <person name="Jorgensen N.O."/>
        </authorList>
    </citation>
    <scope>NUCLEOTIDE SEQUENCE [LARGE SCALE GENOMIC DNA]</scope>
    <source>
        <strain evidence="1 2">DSM 40608</strain>
    </source>
</reference>
<evidence type="ECO:0000313" key="1">
    <source>
        <dbReference type="EMBL" id="OXY87752.1"/>
    </source>
</evidence>
<evidence type="ECO:0000313" key="2">
    <source>
        <dbReference type="Proteomes" id="UP000215483"/>
    </source>
</evidence>
<dbReference type="EMBL" id="MCGQ01000063">
    <property type="protein sequence ID" value="OXY87752.1"/>
    <property type="molecule type" value="Genomic_DNA"/>
</dbReference>
<dbReference type="Proteomes" id="UP000215483">
    <property type="component" value="Unassembled WGS sequence"/>
</dbReference>
<organism evidence="1 2">
    <name type="scientific">Streptomyces diastatochromogenes</name>
    <dbReference type="NCBI Taxonomy" id="42236"/>
    <lineage>
        <taxon>Bacteria</taxon>
        <taxon>Bacillati</taxon>
        <taxon>Actinomycetota</taxon>
        <taxon>Actinomycetes</taxon>
        <taxon>Kitasatosporales</taxon>
        <taxon>Streptomycetaceae</taxon>
        <taxon>Streptomyces</taxon>
    </lineage>
</organism>
<proteinExistence type="predicted"/>
<name>A0A233RWI7_STRDA</name>
<gene>
    <name evidence="1" type="ORF">BEK98_43150</name>
</gene>
<dbReference type="AlphaFoldDB" id="A0A233RWI7"/>
<dbReference type="Pfam" id="PF19465">
    <property type="entry name" value="DUF6002"/>
    <property type="match status" value="1"/>
</dbReference>
<protein>
    <submittedName>
        <fullName evidence="1">Uncharacterized protein</fullName>
    </submittedName>
</protein>
<dbReference type="RefSeq" id="WP_094222482.1">
    <property type="nucleotide sequence ID" value="NZ_MCGQ01000063.1"/>
</dbReference>
<accession>A0A233RWI7</accession>